<dbReference type="EMBL" id="SJOL01007473">
    <property type="protein sequence ID" value="TGZ62542.1"/>
    <property type="molecule type" value="Genomic_DNA"/>
</dbReference>
<keyword evidence="6 13" id="KW-0863">Zinc-finger</keyword>
<comment type="caution">
    <text evidence="17">The sequence shown here is derived from an EMBL/GenBank/DDBJ whole genome shotgun (WGS) entry which is preliminary data.</text>
</comment>
<evidence type="ECO:0000256" key="9">
    <source>
        <dbReference type="ARBA" id="ARBA00023015"/>
    </source>
</evidence>
<dbReference type="Gene3D" id="3.30.160.60">
    <property type="entry name" value="Classic Zinc Finger"/>
    <property type="match status" value="4"/>
</dbReference>
<feature type="domain" description="C2H2-type" evidence="16">
    <location>
        <begin position="109"/>
        <end position="137"/>
    </location>
</feature>
<evidence type="ECO:0000256" key="15">
    <source>
        <dbReference type="SAM" id="SignalP"/>
    </source>
</evidence>
<evidence type="ECO:0000256" key="4">
    <source>
        <dbReference type="ARBA" id="ARBA00022723"/>
    </source>
</evidence>
<dbReference type="PROSITE" id="PS50157">
    <property type="entry name" value="ZINC_FINGER_C2H2_2"/>
    <property type="match status" value="4"/>
</dbReference>
<evidence type="ECO:0000256" key="12">
    <source>
        <dbReference type="ARBA" id="ARBA00023242"/>
    </source>
</evidence>
<keyword evidence="8" id="KW-0832">Ubl conjugation</keyword>
<dbReference type="InterPro" id="IPR036236">
    <property type="entry name" value="Znf_C2H2_sf"/>
</dbReference>
<keyword evidence="10" id="KW-0238">DNA-binding</keyword>
<dbReference type="InterPro" id="IPR050758">
    <property type="entry name" value="Znf_C2H2-type"/>
</dbReference>
<evidence type="ECO:0000313" key="18">
    <source>
        <dbReference type="Proteomes" id="UP000308267"/>
    </source>
</evidence>
<dbReference type="GO" id="GO:0003677">
    <property type="term" value="F:DNA binding"/>
    <property type="evidence" value="ECO:0007669"/>
    <property type="project" value="UniProtKB-KW"/>
</dbReference>
<dbReference type="SMART" id="SM00355">
    <property type="entry name" value="ZnF_C2H2"/>
    <property type="match status" value="4"/>
</dbReference>
<keyword evidence="7" id="KW-0862">Zinc</keyword>
<dbReference type="FunFam" id="3.30.160.60:FF:000247">
    <property type="entry name" value="Zinc finger protein 236"/>
    <property type="match status" value="1"/>
</dbReference>
<keyword evidence="9" id="KW-0805">Transcription regulation</keyword>
<dbReference type="FunFam" id="3.30.160.60:FF:000557">
    <property type="entry name" value="zinc finger and SCAN domain-containing protein 29"/>
    <property type="match status" value="1"/>
</dbReference>
<keyword evidence="5" id="KW-0677">Repeat</keyword>
<evidence type="ECO:0000256" key="8">
    <source>
        <dbReference type="ARBA" id="ARBA00022843"/>
    </source>
</evidence>
<keyword evidence="15" id="KW-0732">Signal</keyword>
<reference evidence="17 18" key="1">
    <citation type="journal article" date="2019" name="BMC Genomics">
        <title>New insights from Opisthorchis felineus genome: update on genomics of the epidemiologically important liver flukes.</title>
        <authorList>
            <person name="Ershov N.I."/>
            <person name="Mordvinov V.A."/>
            <person name="Prokhortchouk E.B."/>
            <person name="Pakharukova M.Y."/>
            <person name="Gunbin K.V."/>
            <person name="Ustyantsev K."/>
            <person name="Genaev M.A."/>
            <person name="Blinov A.G."/>
            <person name="Mazur A."/>
            <person name="Boulygina E."/>
            <person name="Tsygankova S."/>
            <person name="Khrameeva E."/>
            <person name="Chekanov N."/>
            <person name="Fan G."/>
            <person name="Xiao A."/>
            <person name="Zhang H."/>
            <person name="Xu X."/>
            <person name="Yang H."/>
            <person name="Solovyev V."/>
            <person name="Lee S.M."/>
            <person name="Liu X."/>
            <person name="Afonnikov D.A."/>
            <person name="Skryabin K.G."/>
        </authorList>
    </citation>
    <scope>NUCLEOTIDE SEQUENCE [LARGE SCALE GENOMIC DNA]</scope>
    <source>
        <strain evidence="17">AK-0245</strain>
        <tissue evidence="17">Whole organism</tissue>
    </source>
</reference>
<evidence type="ECO:0000256" key="6">
    <source>
        <dbReference type="ARBA" id="ARBA00022771"/>
    </source>
</evidence>
<evidence type="ECO:0000256" key="2">
    <source>
        <dbReference type="ARBA" id="ARBA00006991"/>
    </source>
</evidence>
<dbReference type="OrthoDB" id="3437960at2759"/>
<evidence type="ECO:0000256" key="13">
    <source>
        <dbReference type="PROSITE-ProRule" id="PRU00042"/>
    </source>
</evidence>
<dbReference type="InterPro" id="IPR013087">
    <property type="entry name" value="Znf_C2H2_type"/>
</dbReference>
<evidence type="ECO:0000256" key="10">
    <source>
        <dbReference type="ARBA" id="ARBA00023125"/>
    </source>
</evidence>
<feature type="region of interest" description="Disordered" evidence="14">
    <location>
        <begin position="39"/>
        <end position="73"/>
    </location>
</feature>
<evidence type="ECO:0000256" key="5">
    <source>
        <dbReference type="ARBA" id="ARBA00022737"/>
    </source>
</evidence>
<protein>
    <recommendedName>
        <fullName evidence="16">C2H2-type domain-containing protein</fullName>
    </recommendedName>
</protein>
<feature type="signal peptide" evidence="15">
    <location>
        <begin position="1"/>
        <end position="20"/>
    </location>
</feature>
<dbReference type="AlphaFoldDB" id="A0A4S2LG54"/>
<keyword evidence="12" id="KW-0539">Nucleus</keyword>
<comment type="function">
    <text evidence="1">May be involved in transcriptional regulation.</text>
</comment>
<feature type="domain" description="C2H2-type" evidence="16">
    <location>
        <begin position="172"/>
        <end position="200"/>
    </location>
</feature>
<keyword evidence="18" id="KW-1185">Reference proteome</keyword>
<sequence length="204" mass="22771">MLFLYGLLAIILHQVPKTQGIKNVDALNTLLNIYSPGHAADTTSSPSHRNGTNHTKNHPPTGKETNPPLLTSTNRQAAKPYTCDLCGKSFPDSTHLRRHAGVHTKLKNYLCDRCTKQFKYESSLKIHKQVAHPDNDTDDSIAKHVCEICGRRSSCRKAKETHMRVHTNEKAYICHVCGRSFSQSSSLNAHVRRVHAKVKNAISV</sequence>
<feature type="domain" description="C2H2-type" evidence="16">
    <location>
        <begin position="81"/>
        <end position="108"/>
    </location>
</feature>
<name>A0A4S2LG54_OPIFE</name>
<accession>A0A4S2LG54</accession>
<proteinExistence type="inferred from homology"/>
<dbReference type="Proteomes" id="UP000308267">
    <property type="component" value="Unassembled WGS sequence"/>
</dbReference>
<keyword evidence="4" id="KW-0479">Metal-binding</keyword>
<dbReference type="PANTHER" id="PTHR23234:SF10">
    <property type="entry name" value="RIKEN CDNA 6720489N17 GENE-RELATED"/>
    <property type="match status" value="1"/>
</dbReference>
<evidence type="ECO:0000256" key="14">
    <source>
        <dbReference type="SAM" id="MobiDB-lite"/>
    </source>
</evidence>
<evidence type="ECO:0000256" key="3">
    <source>
        <dbReference type="ARBA" id="ARBA00022499"/>
    </source>
</evidence>
<feature type="compositionally biased region" description="Polar residues" evidence="14">
    <location>
        <begin position="41"/>
        <end position="54"/>
    </location>
</feature>
<evidence type="ECO:0000256" key="7">
    <source>
        <dbReference type="ARBA" id="ARBA00022833"/>
    </source>
</evidence>
<keyword evidence="11" id="KW-0804">Transcription</keyword>
<feature type="domain" description="C2H2-type" evidence="16">
    <location>
        <begin position="144"/>
        <end position="171"/>
    </location>
</feature>
<feature type="chain" id="PRO_5020475599" description="C2H2-type domain-containing protein" evidence="15">
    <location>
        <begin position="21"/>
        <end position="204"/>
    </location>
</feature>
<dbReference type="GO" id="GO:0008270">
    <property type="term" value="F:zinc ion binding"/>
    <property type="evidence" value="ECO:0007669"/>
    <property type="project" value="UniProtKB-KW"/>
</dbReference>
<evidence type="ECO:0000313" key="17">
    <source>
        <dbReference type="EMBL" id="TGZ62542.1"/>
    </source>
</evidence>
<dbReference type="PROSITE" id="PS00028">
    <property type="entry name" value="ZINC_FINGER_C2H2_1"/>
    <property type="match status" value="3"/>
</dbReference>
<keyword evidence="3" id="KW-1017">Isopeptide bond</keyword>
<evidence type="ECO:0000256" key="1">
    <source>
        <dbReference type="ARBA" id="ARBA00003767"/>
    </source>
</evidence>
<dbReference type="SUPFAM" id="SSF57667">
    <property type="entry name" value="beta-beta-alpha zinc fingers"/>
    <property type="match status" value="2"/>
</dbReference>
<dbReference type="PANTHER" id="PTHR23234">
    <property type="entry name" value="ZNF44 PROTEIN"/>
    <property type="match status" value="1"/>
</dbReference>
<dbReference type="Pfam" id="PF00096">
    <property type="entry name" value="zf-C2H2"/>
    <property type="match status" value="3"/>
</dbReference>
<comment type="similarity">
    <text evidence="2">Belongs to the krueppel C2H2-type zinc-finger protein family.</text>
</comment>
<evidence type="ECO:0000256" key="11">
    <source>
        <dbReference type="ARBA" id="ARBA00023163"/>
    </source>
</evidence>
<dbReference type="STRING" id="147828.A0A4S2LG54"/>
<organism evidence="17 18">
    <name type="scientific">Opisthorchis felineus</name>
    <dbReference type="NCBI Taxonomy" id="147828"/>
    <lineage>
        <taxon>Eukaryota</taxon>
        <taxon>Metazoa</taxon>
        <taxon>Spiralia</taxon>
        <taxon>Lophotrochozoa</taxon>
        <taxon>Platyhelminthes</taxon>
        <taxon>Trematoda</taxon>
        <taxon>Digenea</taxon>
        <taxon>Opisthorchiida</taxon>
        <taxon>Opisthorchiata</taxon>
        <taxon>Opisthorchiidae</taxon>
        <taxon>Opisthorchis</taxon>
    </lineage>
</organism>
<gene>
    <name evidence="17" type="ORF">CRM22_007386</name>
</gene>
<evidence type="ECO:0000259" key="16">
    <source>
        <dbReference type="PROSITE" id="PS50157"/>
    </source>
</evidence>